<feature type="region of interest" description="Disordered" evidence="1">
    <location>
        <begin position="1"/>
        <end position="34"/>
    </location>
</feature>
<feature type="region of interest" description="Disordered" evidence="1">
    <location>
        <begin position="261"/>
        <end position="303"/>
    </location>
</feature>
<keyword evidence="3" id="KW-1185">Reference proteome</keyword>
<protein>
    <submittedName>
        <fullName evidence="2">Uncharacterized protein</fullName>
    </submittedName>
</protein>
<dbReference type="AlphaFoldDB" id="A0AAE1UVR1"/>
<feature type="compositionally biased region" description="Basic residues" evidence="1">
    <location>
        <begin position="294"/>
        <end position="303"/>
    </location>
</feature>
<evidence type="ECO:0000256" key="1">
    <source>
        <dbReference type="SAM" id="MobiDB-lite"/>
    </source>
</evidence>
<name>A0AAE1UVR1_9SOLA</name>
<evidence type="ECO:0000313" key="2">
    <source>
        <dbReference type="EMBL" id="KAK4338964.1"/>
    </source>
</evidence>
<reference evidence="2" key="1">
    <citation type="submission" date="2023-12" db="EMBL/GenBank/DDBJ databases">
        <title>Genome assembly of Anisodus tanguticus.</title>
        <authorList>
            <person name="Wang Y.-J."/>
        </authorList>
    </citation>
    <scope>NUCLEOTIDE SEQUENCE</scope>
    <source>
        <strain evidence="2">KB-2021</strain>
        <tissue evidence="2">Leaf</tissue>
    </source>
</reference>
<organism evidence="2 3">
    <name type="scientific">Anisodus tanguticus</name>
    <dbReference type="NCBI Taxonomy" id="243964"/>
    <lineage>
        <taxon>Eukaryota</taxon>
        <taxon>Viridiplantae</taxon>
        <taxon>Streptophyta</taxon>
        <taxon>Embryophyta</taxon>
        <taxon>Tracheophyta</taxon>
        <taxon>Spermatophyta</taxon>
        <taxon>Magnoliopsida</taxon>
        <taxon>eudicotyledons</taxon>
        <taxon>Gunneridae</taxon>
        <taxon>Pentapetalae</taxon>
        <taxon>asterids</taxon>
        <taxon>lamiids</taxon>
        <taxon>Solanales</taxon>
        <taxon>Solanaceae</taxon>
        <taxon>Solanoideae</taxon>
        <taxon>Hyoscyameae</taxon>
        <taxon>Anisodus</taxon>
    </lineage>
</organism>
<comment type="caution">
    <text evidence="2">The sequence shown here is derived from an EMBL/GenBank/DDBJ whole genome shotgun (WGS) entry which is preliminary data.</text>
</comment>
<accession>A0AAE1UVR1</accession>
<dbReference type="Proteomes" id="UP001291623">
    <property type="component" value="Unassembled WGS sequence"/>
</dbReference>
<gene>
    <name evidence="2" type="ORF">RND71_040426</name>
</gene>
<proteinExistence type="predicted"/>
<sequence>MKIMSFDSVGSHNGGEDTDMDGQAEETSAYSGESEEVYFDDQILAGPMRVAKNEFKSGSITTEEFEHMWGEFIEKYGQDGSDWSTLKQFVQQYELALRYKYEKELASKYQSRYTKIRSKSKKRVGLTVVASLEGEKALNALVLFPLHATKPSIPPRSRLLDLLNDFLNFDHDMIQEVTQNGVTLSENSKNDHIPNPISNPVSNGGNDHISNPTSNSVLNGPSPNFVDPEMYRSCGRPNEIRYKPTIEVLYSSFGRRDVQYNASRGGGRAVGGRETSQDGGRGRERGISQDGGRGRGRGAKQRHIGSTRATNEMLFNSQYVKGVDKLKNSKMSLVDASGCIV</sequence>
<evidence type="ECO:0000313" key="3">
    <source>
        <dbReference type="Proteomes" id="UP001291623"/>
    </source>
</evidence>
<dbReference type="EMBL" id="JAVYJV010000023">
    <property type="protein sequence ID" value="KAK4338964.1"/>
    <property type="molecule type" value="Genomic_DNA"/>
</dbReference>